<dbReference type="EMBL" id="AP005821">
    <property type="protein sequence ID" value="BAD34053.1"/>
    <property type="molecule type" value="Genomic_DNA"/>
</dbReference>
<reference evidence="3" key="4">
    <citation type="journal article" date="2008" name="Nucleic Acids Res.">
        <title>The rice annotation project database (RAP-DB): 2008 update.</title>
        <authorList>
            <consortium name="The rice annotation project (RAP)"/>
        </authorList>
    </citation>
    <scope>GENOME REANNOTATION</scope>
    <source>
        <strain evidence="3">cv. Nipponbare</strain>
    </source>
</reference>
<dbReference type="Proteomes" id="UP000000763">
    <property type="component" value="Chromosome 9"/>
</dbReference>
<gene>
    <name evidence="2" type="ORF">OSJNBa0094B20.33</name>
    <name evidence="1" type="ORF">P0584E12.13</name>
</gene>
<accession>Q6YYU4</accession>
<name>Q6YYU4_ORYSJ</name>
<dbReference type="AlphaFoldDB" id="Q6YYU4"/>
<proteinExistence type="predicted"/>
<evidence type="ECO:0000313" key="2">
    <source>
        <dbReference type="EMBL" id="BAD34053.1"/>
    </source>
</evidence>
<sequence>MCEGLPPTLCCTVARKLLHPARRRAPAIRRAGLRNLCLRRPAPGEGGNKVFGKRLARLLPVRLRRLVFLFARVLRAFVNACNRKKFLPSSLSFYHLAQKLSAHRLLRGAHQIMQGALVIRHLMDEDYRVLVHTRKWEPGLEGAAAAPPRARPPSGGAT</sequence>
<organism evidence="1 3">
    <name type="scientific">Oryza sativa subsp. japonica</name>
    <name type="common">Rice</name>
    <dbReference type="NCBI Taxonomy" id="39947"/>
    <lineage>
        <taxon>Eukaryota</taxon>
        <taxon>Viridiplantae</taxon>
        <taxon>Streptophyta</taxon>
        <taxon>Embryophyta</taxon>
        <taxon>Tracheophyta</taxon>
        <taxon>Spermatophyta</taxon>
        <taxon>Magnoliopsida</taxon>
        <taxon>Liliopsida</taxon>
        <taxon>Poales</taxon>
        <taxon>Poaceae</taxon>
        <taxon>BOP clade</taxon>
        <taxon>Oryzoideae</taxon>
        <taxon>Oryzeae</taxon>
        <taxon>Oryzinae</taxon>
        <taxon>Oryza</taxon>
        <taxon>Oryza sativa</taxon>
    </lineage>
</organism>
<reference evidence="2" key="2">
    <citation type="submission" date="2002-10" db="EMBL/GenBank/DDBJ databases">
        <title>Oryza sativa nipponbare(GA3) genomic DNA, chromosome 9, BAC clone:OSJNBa0094B20.</title>
        <authorList>
            <person name="Sasaki T."/>
            <person name="Matsumoto T."/>
            <person name="Katayose Y."/>
        </authorList>
    </citation>
    <scope>NUCLEOTIDE SEQUENCE</scope>
</reference>
<reference evidence="3" key="3">
    <citation type="journal article" date="2005" name="Nature">
        <title>The map-based sequence of the rice genome.</title>
        <authorList>
            <consortium name="International rice genome sequencing project (IRGSP)"/>
            <person name="Matsumoto T."/>
            <person name="Wu J."/>
            <person name="Kanamori H."/>
            <person name="Katayose Y."/>
            <person name="Fujisawa M."/>
            <person name="Namiki N."/>
            <person name="Mizuno H."/>
            <person name="Yamamoto K."/>
            <person name="Antonio B.A."/>
            <person name="Baba T."/>
            <person name="Sakata K."/>
            <person name="Nagamura Y."/>
            <person name="Aoki H."/>
            <person name="Arikawa K."/>
            <person name="Arita K."/>
            <person name="Bito T."/>
            <person name="Chiden Y."/>
            <person name="Fujitsuka N."/>
            <person name="Fukunaka R."/>
            <person name="Hamada M."/>
            <person name="Harada C."/>
            <person name="Hayashi A."/>
            <person name="Hijishita S."/>
            <person name="Honda M."/>
            <person name="Hosokawa S."/>
            <person name="Ichikawa Y."/>
            <person name="Idonuma A."/>
            <person name="Iijima M."/>
            <person name="Ikeda M."/>
            <person name="Ikeno M."/>
            <person name="Ito K."/>
            <person name="Ito S."/>
            <person name="Ito T."/>
            <person name="Ito Y."/>
            <person name="Ito Y."/>
            <person name="Iwabuchi A."/>
            <person name="Kamiya K."/>
            <person name="Karasawa W."/>
            <person name="Kurita K."/>
            <person name="Katagiri S."/>
            <person name="Kikuta A."/>
            <person name="Kobayashi H."/>
            <person name="Kobayashi N."/>
            <person name="Machita K."/>
            <person name="Maehara T."/>
            <person name="Masukawa M."/>
            <person name="Mizubayashi T."/>
            <person name="Mukai Y."/>
            <person name="Nagasaki H."/>
            <person name="Nagata Y."/>
            <person name="Naito S."/>
            <person name="Nakashima M."/>
            <person name="Nakama Y."/>
            <person name="Nakamichi Y."/>
            <person name="Nakamura M."/>
            <person name="Meguro A."/>
            <person name="Negishi M."/>
            <person name="Ohta I."/>
            <person name="Ohta T."/>
            <person name="Okamoto M."/>
            <person name="Ono N."/>
            <person name="Saji S."/>
            <person name="Sakaguchi M."/>
            <person name="Sakai K."/>
            <person name="Shibata M."/>
            <person name="Shimokawa T."/>
            <person name="Song J."/>
            <person name="Takazaki Y."/>
            <person name="Terasawa K."/>
            <person name="Tsugane M."/>
            <person name="Tsuji K."/>
            <person name="Ueda S."/>
            <person name="Waki K."/>
            <person name="Yamagata H."/>
            <person name="Yamamoto M."/>
            <person name="Yamamoto S."/>
            <person name="Yamane H."/>
            <person name="Yoshiki S."/>
            <person name="Yoshihara R."/>
            <person name="Yukawa K."/>
            <person name="Zhong H."/>
            <person name="Yano M."/>
            <person name="Yuan Q."/>
            <person name="Ouyang S."/>
            <person name="Liu J."/>
            <person name="Jones K.M."/>
            <person name="Gansberger K."/>
            <person name="Moffat K."/>
            <person name="Hill J."/>
            <person name="Bera J."/>
            <person name="Fadrosh D."/>
            <person name="Jin S."/>
            <person name="Johri S."/>
            <person name="Kim M."/>
            <person name="Overton L."/>
            <person name="Reardon M."/>
            <person name="Tsitrin T."/>
            <person name="Vuong H."/>
            <person name="Weaver B."/>
            <person name="Ciecko A."/>
            <person name="Tallon L."/>
            <person name="Jackson J."/>
            <person name="Pai G."/>
            <person name="Aken S.V."/>
            <person name="Utterback T."/>
            <person name="Reidmuller S."/>
            <person name="Feldblyum T."/>
            <person name="Hsiao J."/>
            <person name="Zismann V."/>
            <person name="Iobst S."/>
            <person name="de Vazeille A.R."/>
            <person name="Buell C.R."/>
            <person name="Ying K."/>
            <person name="Li Y."/>
            <person name="Lu T."/>
            <person name="Huang Y."/>
            <person name="Zhao Q."/>
            <person name="Feng Q."/>
            <person name="Zhang L."/>
            <person name="Zhu J."/>
            <person name="Weng Q."/>
            <person name="Mu J."/>
            <person name="Lu Y."/>
            <person name="Fan D."/>
            <person name="Liu Y."/>
            <person name="Guan J."/>
            <person name="Zhang Y."/>
            <person name="Yu S."/>
            <person name="Liu X."/>
            <person name="Zhang Y."/>
            <person name="Hong G."/>
            <person name="Han B."/>
            <person name="Choisne N."/>
            <person name="Demange N."/>
            <person name="Orjeda G."/>
            <person name="Samain S."/>
            <person name="Cattolico L."/>
            <person name="Pelletier E."/>
            <person name="Couloux A."/>
            <person name="Segurens B."/>
            <person name="Wincker P."/>
            <person name="D'Hont A."/>
            <person name="Scarpelli C."/>
            <person name="Weissenbach J."/>
            <person name="Salanoubat M."/>
            <person name="Quetier F."/>
            <person name="Yu Y."/>
            <person name="Kim H.R."/>
            <person name="Rambo T."/>
            <person name="Currie J."/>
            <person name="Collura K."/>
            <person name="Luo M."/>
            <person name="Yang T."/>
            <person name="Ammiraju J.S.S."/>
            <person name="Engler F."/>
            <person name="Soderlund C."/>
            <person name="Wing R.A."/>
            <person name="Palmer L.E."/>
            <person name="de la Bastide M."/>
            <person name="Spiegel L."/>
            <person name="Nascimento L."/>
            <person name="Zutavern T."/>
            <person name="O'Shaughnessy A."/>
            <person name="Dike S."/>
            <person name="Dedhia N."/>
            <person name="Preston R."/>
            <person name="Balija V."/>
            <person name="McCombie W.R."/>
            <person name="Chow T."/>
            <person name="Chen H."/>
            <person name="Chung M."/>
            <person name="Chen C."/>
            <person name="Shaw J."/>
            <person name="Wu H."/>
            <person name="Hsiao K."/>
            <person name="Chao Y."/>
            <person name="Chu M."/>
            <person name="Cheng C."/>
            <person name="Hour A."/>
            <person name="Lee P."/>
            <person name="Lin S."/>
            <person name="Lin Y."/>
            <person name="Liou J."/>
            <person name="Liu S."/>
            <person name="Hsing Y."/>
            <person name="Raghuvanshi S."/>
            <person name="Mohanty A."/>
            <person name="Bharti A.K."/>
            <person name="Gaur A."/>
            <person name="Gupta V."/>
            <person name="Kumar D."/>
            <person name="Ravi V."/>
            <person name="Vij S."/>
            <person name="Kapur A."/>
            <person name="Khurana P."/>
            <person name="Khurana P."/>
            <person name="Khurana J.P."/>
            <person name="Tyagi A.K."/>
            <person name="Gaikwad K."/>
            <person name="Singh A."/>
            <person name="Dalal V."/>
            <person name="Srivastava S."/>
            <person name="Dixit A."/>
            <person name="Pal A.K."/>
            <person name="Ghazi I.A."/>
            <person name="Yadav M."/>
            <person name="Pandit A."/>
            <person name="Bhargava A."/>
            <person name="Sureshbabu K."/>
            <person name="Batra K."/>
            <person name="Sharma T.R."/>
            <person name="Mohapatra T."/>
            <person name="Singh N.K."/>
            <person name="Messing J."/>
            <person name="Nelson A.B."/>
            <person name="Fuks G."/>
            <person name="Kavchok S."/>
            <person name="Keizer G."/>
            <person name="Linton E."/>
            <person name="Llaca V."/>
            <person name="Song R."/>
            <person name="Tanyolac B."/>
            <person name="Young S."/>
            <person name="Ho-Il K."/>
            <person name="Hahn J.H."/>
            <person name="Sangsakoo G."/>
            <person name="Vanavichit A."/>
            <person name="de Mattos Luiz.A.T."/>
            <person name="Zimmer P.D."/>
            <person name="Malone G."/>
            <person name="Dellagostin O."/>
            <person name="de Oliveira A.C."/>
            <person name="Bevan M."/>
            <person name="Bancroft I."/>
            <person name="Minx P."/>
            <person name="Cordum H."/>
            <person name="Wilson R."/>
            <person name="Cheng Z."/>
            <person name="Jin W."/>
            <person name="Jiang J."/>
            <person name="Leong S.A."/>
            <person name="Iwama H."/>
            <person name="Gojobori T."/>
            <person name="Itoh T."/>
            <person name="Niimura Y."/>
            <person name="Fujii Y."/>
            <person name="Habara T."/>
            <person name="Sakai H."/>
            <person name="Sato Y."/>
            <person name="Wilson G."/>
            <person name="Kumar K."/>
            <person name="McCouch S."/>
            <person name="Juretic N."/>
            <person name="Hoen D."/>
            <person name="Wright S."/>
            <person name="Bruskiewich R."/>
            <person name="Bureau T."/>
            <person name="Miyao A."/>
            <person name="Hirochika H."/>
            <person name="Nishikawa T."/>
            <person name="Kadowaki K."/>
            <person name="Sugiura M."/>
            <person name="Burr B."/>
            <person name="Sasaki T."/>
        </authorList>
    </citation>
    <scope>NUCLEOTIDE SEQUENCE [LARGE SCALE GENOMIC DNA]</scope>
    <source>
        <strain evidence="3">cv. Nipponbare</strain>
    </source>
</reference>
<evidence type="ECO:0000313" key="3">
    <source>
        <dbReference type="Proteomes" id="UP000000763"/>
    </source>
</evidence>
<evidence type="ECO:0000313" key="1">
    <source>
        <dbReference type="EMBL" id="BAD17390.1"/>
    </source>
</evidence>
<protein>
    <submittedName>
        <fullName evidence="1">Uncharacterized protein</fullName>
    </submittedName>
</protein>
<reference evidence="1" key="1">
    <citation type="submission" date="2002-07" db="EMBL/GenBank/DDBJ databases">
        <title>Oryza sativa nipponbare(GA3) genomic DNA, chromosome 9, PAC clone:P0584E12.</title>
        <authorList>
            <person name="Sasaki T."/>
            <person name="Matsumoto T."/>
            <person name="Hattori M."/>
            <person name="Sakaki Y."/>
            <person name="Katayose Y."/>
        </authorList>
    </citation>
    <scope>NUCLEOTIDE SEQUENCE</scope>
</reference>
<dbReference type="EMBL" id="AP005591">
    <property type="protein sequence ID" value="BAD17390.1"/>
    <property type="molecule type" value="Genomic_DNA"/>
</dbReference>